<sequence length="136" mass="15191">MRILLLSLLLIVSCTHAVALSVVPLRTPHSRVGWSSWQSSAQTASRTPQPEIFLLEPKRTTPTTTSCWLGISDEDKDGWDDESSSMEPLPPPVTEPDRDLFIPIFTLVSLTGLVGAYGYEMARLYSQGQLYLPWEQ</sequence>
<name>A0A7S2UBS4_9STRA</name>
<protein>
    <submittedName>
        <fullName evidence="4">Uncharacterized protein</fullName>
    </submittedName>
</protein>
<feature type="region of interest" description="Disordered" evidence="1">
    <location>
        <begin position="62"/>
        <end position="94"/>
    </location>
</feature>
<keyword evidence="2" id="KW-0812">Transmembrane</keyword>
<proteinExistence type="predicted"/>
<evidence type="ECO:0000256" key="2">
    <source>
        <dbReference type="SAM" id="Phobius"/>
    </source>
</evidence>
<keyword evidence="2" id="KW-1133">Transmembrane helix</keyword>
<feature type="transmembrane region" description="Helical" evidence="2">
    <location>
        <begin position="100"/>
        <end position="119"/>
    </location>
</feature>
<accession>A0A7S2UBS4</accession>
<evidence type="ECO:0000256" key="1">
    <source>
        <dbReference type="SAM" id="MobiDB-lite"/>
    </source>
</evidence>
<keyword evidence="2" id="KW-0472">Membrane</keyword>
<gene>
    <name evidence="4" type="ORF">ASEP1449_LOCUS5377</name>
</gene>
<organism evidence="4">
    <name type="scientific">Attheya septentrionalis</name>
    <dbReference type="NCBI Taxonomy" id="420275"/>
    <lineage>
        <taxon>Eukaryota</taxon>
        <taxon>Sar</taxon>
        <taxon>Stramenopiles</taxon>
        <taxon>Ochrophyta</taxon>
        <taxon>Bacillariophyta</taxon>
        <taxon>Coscinodiscophyceae</taxon>
        <taxon>Chaetocerotophycidae</taxon>
        <taxon>Chaetocerotales</taxon>
        <taxon>Attheyaceae</taxon>
        <taxon>Attheya</taxon>
    </lineage>
</organism>
<dbReference type="EMBL" id="HBHQ01008054">
    <property type="protein sequence ID" value="CAD9813552.1"/>
    <property type="molecule type" value="Transcribed_RNA"/>
</dbReference>
<evidence type="ECO:0000256" key="3">
    <source>
        <dbReference type="SAM" id="SignalP"/>
    </source>
</evidence>
<feature type="signal peptide" evidence="3">
    <location>
        <begin position="1"/>
        <end position="19"/>
    </location>
</feature>
<dbReference type="AlphaFoldDB" id="A0A7S2UBS4"/>
<keyword evidence="3" id="KW-0732">Signal</keyword>
<feature type="compositionally biased region" description="Acidic residues" evidence="1">
    <location>
        <begin position="72"/>
        <end position="84"/>
    </location>
</feature>
<feature type="chain" id="PRO_5030799562" evidence="3">
    <location>
        <begin position="20"/>
        <end position="136"/>
    </location>
</feature>
<evidence type="ECO:0000313" key="4">
    <source>
        <dbReference type="EMBL" id="CAD9813552.1"/>
    </source>
</evidence>
<reference evidence="4" key="1">
    <citation type="submission" date="2021-01" db="EMBL/GenBank/DDBJ databases">
        <authorList>
            <person name="Corre E."/>
            <person name="Pelletier E."/>
            <person name="Niang G."/>
            <person name="Scheremetjew M."/>
            <person name="Finn R."/>
            <person name="Kale V."/>
            <person name="Holt S."/>
            <person name="Cochrane G."/>
            <person name="Meng A."/>
            <person name="Brown T."/>
            <person name="Cohen L."/>
        </authorList>
    </citation>
    <scope>NUCLEOTIDE SEQUENCE</scope>
    <source>
        <strain evidence="4">CCMP2084</strain>
    </source>
</reference>